<evidence type="ECO:0008006" key="3">
    <source>
        <dbReference type="Google" id="ProtNLM"/>
    </source>
</evidence>
<name>A0AAV4LG08_9BACL</name>
<dbReference type="RefSeq" id="WP_282199666.1">
    <property type="nucleotide sequence ID" value="NZ_BOQE01000001.1"/>
</dbReference>
<keyword evidence="2" id="KW-1185">Reference proteome</keyword>
<gene>
    <name evidence="1" type="ORF">DNHGIG_21370</name>
</gene>
<proteinExistence type="predicted"/>
<dbReference type="Proteomes" id="UP001057291">
    <property type="component" value="Unassembled WGS sequence"/>
</dbReference>
<accession>A0AAV4LG08</accession>
<evidence type="ECO:0000313" key="2">
    <source>
        <dbReference type="Proteomes" id="UP001057291"/>
    </source>
</evidence>
<organism evidence="1 2">
    <name type="scientific">Collibacillus ludicampi</name>
    <dbReference type="NCBI Taxonomy" id="2771369"/>
    <lineage>
        <taxon>Bacteria</taxon>
        <taxon>Bacillati</taxon>
        <taxon>Bacillota</taxon>
        <taxon>Bacilli</taxon>
        <taxon>Bacillales</taxon>
        <taxon>Alicyclobacillaceae</taxon>
        <taxon>Collibacillus</taxon>
    </lineage>
</organism>
<comment type="caution">
    <text evidence="1">The sequence shown here is derived from an EMBL/GenBank/DDBJ whole genome shotgun (WGS) entry which is preliminary data.</text>
</comment>
<reference evidence="1" key="1">
    <citation type="journal article" date="2023" name="Int. J. Syst. Evol. Microbiol.">
        <title>Collibacillus ludicampi gen. nov., sp. nov., a new soil bacterium of the family Alicyclobacillaceae.</title>
        <authorList>
            <person name="Jojima T."/>
            <person name="Ioku Y."/>
            <person name="Fukuta Y."/>
            <person name="Shirasaka N."/>
            <person name="Matsumura Y."/>
            <person name="Mori M."/>
        </authorList>
    </citation>
    <scope>NUCLEOTIDE SEQUENCE</scope>
    <source>
        <strain evidence="1">TP075</strain>
    </source>
</reference>
<evidence type="ECO:0000313" key="1">
    <source>
        <dbReference type="EMBL" id="GIM46588.1"/>
    </source>
</evidence>
<protein>
    <recommendedName>
        <fullName evidence="3">Bactofilin</fullName>
    </recommendedName>
</protein>
<sequence>MEQKTRRDLTISGIMGGQGGTYHSVNLHGVGKINGPLDCIDFHCHGRVSIQGGVKAEQIAEIHGDARIAGNLESGQVKVHGKTNVGGSVSGEEIKIHGFLKVNRNCDAESFSTRGGFRINGLLNAGTIDIQLYAPCEAKEIGGGTIRIQKPGMASPFSKFIRSILPKIDVLTAETIEGDDIYLENTRAKVVRGTNVTIGPGCKIDIVEYKQHFDQDKNANVLKSRRV</sequence>
<dbReference type="EMBL" id="BOQE01000001">
    <property type="protein sequence ID" value="GIM46588.1"/>
    <property type="molecule type" value="Genomic_DNA"/>
</dbReference>
<dbReference type="AlphaFoldDB" id="A0AAV4LG08"/>